<dbReference type="InterPro" id="IPR038251">
    <property type="entry name" value="PdxB_dimer_sf"/>
</dbReference>
<dbReference type="SUPFAM" id="SSF51735">
    <property type="entry name" value="NAD(P)-binding Rossmann-fold domains"/>
    <property type="match status" value="1"/>
</dbReference>
<reference evidence="9" key="1">
    <citation type="journal article" date="2017" name="Appl. Environ. Microbiol.">
        <title>Molecular characterization of an Endozoicomonas-like organism causing infection in king scallop Pecten maximus L.</title>
        <authorList>
            <person name="Cano I."/>
            <person name="van Aerle R."/>
            <person name="Ross S."/>
            <person name="Verner-Jeffreys D.W."/>
            <person name="Paley R.K."/>
            <person name="Rimmer G."/>
            <person name="Ryder D."/>
            <person name="Hooper P."/>
            <person name="Stone D."/>
            <person name="Feist S.W."/>
        </authorList>
    </citation>
    <scope>NUCLEOTIDE SEQUENCE</scope>
</reference>
<gene>
    <name evidence="9" type="primary">pdxB</name>
    <name evidence="9" type="ORF">CI610_00414</name>
</gene>
<dbReference type="AlphaFoldDB" id="A0A2H9TBH1"/>
<dbReference type="PROSITE" id="PS00671">
    <property type="entry name" value="D_2_HYDROXYACID_DH_3"/>
    <property type="match status" value="1"/>
</dbReference>
<dbReference type="InterPro" id="IPR024531">
    <property type="entry name" value="Erythronate-4-P_DHase_dimer"/>
</dbReference>
<evidence type="ECO:0000256" key="2">
    <source>
        <dbReference type="ARBA" id="ARBA00022490"/>
    </source>
</evidence>
<dbReference type="EC" id="1.1.1.290" evidence="9"/>
<evidence type="ECO:0000313" key="9">
    <source>
        <dbReference type="EMBL" id="PJE80592.1"/>
    </source>
</evidence>
<dbReference type="Pfam" id="PF11890">
    <property type="entry name" value="DUF3410"/>
    <property type="match status" value="1"/>
</dbReference>
<dbReference type="SUPFAM" id="SSF52283">
    <property type="entry name" value="Formate/glycerate dehydrogenase catalytic domain-like"/>
    <property type="match status" value="1"/>
</dbReference>
<dbReference type="Pfam" id="PF00389">
    <property type="entry name" value="2-Hacid_dh"/>
    <property type="match status" value="1"/>
</dbReference>
<dbReference type="CDD" id="cd12158">
    <property type="entry name" value="ErythrP_dh"/>
    <property type="match status" value="1"/>
</dbReference>
<dbReference type="InterPro" id="IPR029753">
    <property type="entry name" value="D-isomer_DH_CS"/>
</dbReference>
<evidence type="ECO:0000259" key="8">
    <source>
        <dbReference type="Pfam" id="PF11890"/>
    </source>
</evidence>
<sequence length="377" mass="42264">MLTGRLMNIVADESILMLDVLFRPMGHLITRPGRQIVRSDLAHADMLLVRSVTPVNSELLANTSVQFVGSATAGFDHLDFSTLNKMGVRMAHAPGCNAWAVVDYVLSAFFSLVQKYDRNWQQMTMGIVGCGQIGKRLALACQTLGMSVIAHDPLSIPSDRIPFLSLDDVLENSDVVSLHVPLTSHGRYATRHMIGESQLQQMKPGAMLINTSRGAVVDNRMLNHWLQQKKNLKVVLDVWENEPGISPDLLQFVDIGTPHIAGYSREGRIRGVLAICRATREYWKESLPEQCKKQITQGLEQGAKMLINQDDGEPVVLAKSGALYLVNLLQQYDVRQDSKALKAAINKKSGEKEHRDAFDRLRKNYSYRREYMSCLFQ</sequence>
<feature type="domain" description="D-isomer specific 2-hydroxyacid dehydrogenase catalytic" evidence="6">
    <location>
        <begin position="37"/>
        <end position="287"/>
    </location>
</feature>
<dbReference type="PANTHER" id="PTHR43761:SF1">
    <property type="entry name" value="D-ISOMER SPECIFIC 2-HYDROXYACID DEHYDROGENASE CATALYTIC DOMAIN-CONTAINING PROTEIN-RELATED"/>
    <property type="match status" value="1"/>
</dbReference>
<dbReference type="GO" id="GO:0051287">
    <property type="term" value="F:NAD binding"/>
    <property type="evidence" value="ECO:0007669"/>
    <property type="project" value="InterPro"/>
</dbReference>
<evidence type="ECO:0000259" key="7">
    <source>
        <dbReference type="Pfam" id="PF02826"/>
    </source>
</evidence>
<organism evidence="9">
    <name type="scientific">invertebrate metagenome</name>
    <dbReference type="NCBI Taxonomy" id="1711999"/>
    <lineage>
        <taxon>unclassified sequences</taxon>
        <taxon>metagenomes</taxon>
        <taxon>organismal metagenomes</taxon>
    </lineage>
</organism>
<dbReference type="Gene3D" id="3.30.1370.170">
    <property type="match status" value="1"/>
</dbReference>
<keyword evidence="5" id="KW-0664">Pyridoxine biosynthesis</keyword>
<keyword evidence="2" id="KW-0963">Cytoplasm</keyword>
<feature type="domain" description="D-isomer specific 2-hydroxyacid dehydrogenase NAD-binding" evidence="7">
    <location>
        <begin position="118"/>
        <end position="261"/>
    </location>
</feature>
<dbReference type="GO" id="GO:0005737">
    <property type="term" value="C:cytoplasm"/>
    <property type="evidence" value="ECO:0007669"/>
    <property type="project" value="InterPro"/>
</dbReference>
<keyword evidence="3 9" id="KW-0560">Oxidoreductase</keyword>
<dbReference type="InterPro" id="IPR029752">
    <property type="entry name" value="D-isomer_DH_CS1"/>
</dbReference>
<dbReference type="GO" id="GO:0008615">
    <property type="term" value="P:pyridoxine biosynthetic process"/>
    <property type="evidence" value="ECO:0007669"/>
    <property type="project" value="UniProtKB-KW"/>
</dbReference>
<dbReference type="GO" id="GO:0046983">
    <property type="term" value="F:protein dimerization activity"/>
    <property type="evidence" value="ECO:0007669"/>
    <property type="project" value="InterPro"/>
</dbReference>
<dbReference type="EMBL" id="NSIT01000012">
    <property type="protein sequence ID" value="PJE80592.1"/>
    <property type="molecule type" value="Genomic_DNA"/>
</dbReference>
<dbReference type="InterPro" id="IPR006140">
    <property type="entry name" value="D-isomer_DH_NAD-bd"/>
</dbReference>
<dbReference type="InterPro" id="IPR020921">
    <property type="entry name" value="Erythronate-4-P_DHase"/>
</dbReference>
<dbReference type="Gene3D" id="3.40.50.720">
    <property type="entry name" value="NAD(P)-binding Rossmann-like Domain"/>
    <property type="match status" value="2"/>
</dbReference>
<dbReference type="InterPro" id="IPR036291">
    <property type="entry name" value="NAD(P)-bd_dom_sf"/>
</dbReference>
<dbReference type="PANTHER" id="PTHR43761">
    <property type="entry name" value="D-ISOMER SPECIFIC 2-HYDROXYACID DEHYDROGENASE FAMILY PROTEIN (AFU_ORTHOLOGUE AFUA_1G13630)"/>
    <property type="match status" value="1"/>
</dbReference>
<dbReference type="Pfam" id="PF02826">
    <property type="entry name" value="2-Hacid_dh_C"/>
    <property type="match status" value="1"/>
</dbReference>
<name>A0A2H9TBH1_9ZZZZ</name>
<dbReference type="InterPro" id="IPR006139">
    <property type="entry name" value="D-isomer_2_OHA_DH_cat_dom"/>
</dbReference>
<dbReference type="PROSITE" id="PS00065">
    <property type="entry name" value="D_2_HYDROXYACID_DH_1"/>
    <property type="match status" value="1"/>
</dbReference>
<keyword evidence="4" id="KW-0520">NAD</keyword>
<comment type="similarity">
    <text evidence="1">Belongs to the D-isomer specific 2-hydroxyacid dehydrogenase family.</text>
</comment>
<accession>A0A2H9TBH1</accession>
<comment type="caution">
    <text evidence="9">The sequence shown here is derived from an EMBL/GenBank/DDBJ whole genome shotgun (WGS) entry which is preliminary data.</text>
</comment>
<proteinExistence type="inferred from homology"/>
<dbReference type="HAMAP" id="MF_01825">
    <property type="entry name" value="PdxB"/>
    <property type="match status" value="1"/>
</dbReference>
<protein>
    <submittedName>
        <fullName evidence="9">Erythronate-4-phosphate dehydrogenase</fullName>
        <ecNumber evidence="9">1.1.1.290</ecNumber>
    </submittedName>
</protein>
<evidence type="ECO:0000256" key="4">
    <source>
        <dbReference type="ARBA" id="ARBA00023027"/>
    </source>
</evidence>
<evidence type="ECO:0000256" key="5">
    <source>
        <dbReference type="ARBA" id="ARBA00023096"/>
    </source>
</evidence>
<evidence type="ECO:0000256" key="3">
    <source>
        <dbReference type="ARBA" id="ARBA00023002"/>
    </source>
</evidence>
<evidence type="ECO:0000256" key="1">
    <source>
        <dbReference type="ARBA" id="ARBA00005854"/>
    </source>
</evidence>
<feature type="domain" description="Erythronate-4-phosphate dehydrogenase dimerisation" evidence="8">
    <location>
        <begin position="329"/>
        <end position="374"/>
    </location>
</feature>
<dbReference type="InterPro" id="IPR050418">
    <property type="entry name" value="D-iso_2-hydroxyacid_DH_PdxB"/>
</dbReference>
<evidence type="ECO:0000259" key="6">
    <source>
        <dbReference type="Pfam" id="PF00389"/>
    </source>
</evidence>
<dbReference type="GO" id="GO:0033711">
    <property type="term" value="F:4-phosphoerythronate dehydrogenase activity"/>
    <property type="evidence" value="ECO:0007669"/>
    <property type="project" value="UniProtKB-EC"/>
</dbReference>